<gene>
    <name evidence="3" type="ORF">PGQ11_004023</name>
</gene>
<evidence type="ECO:0000313" key="3">
    <source>
        <dbReference type="EMBL" id="KAK8873509.1"/>
    </source>
</evidence>
<dbReference type="Proteomes" id="UP001390339">
    <property type="component" value="Unassembled WGS sequence"/>
</dbReference>
<name>A0ABR2J746_9PEZI</name>
<keyword evidence="4" id="KW-1185">Reference proteome</keyword>
<evidence type="ECO:0000256" key="1">
    <source>
        <dbReference type="SAM" id="MobiDB-lite"/>
    </source>
</evidence>
<dbReference type="PANTHER" id="PTHR43736:SF1">
    <property type="entry name" value="DIHYDRONEOPTERIN TRIPHOSPHATE DIPHOSPHATASE"/>
    <property type="match status" value="1"/>
</dbReference>
<dbReference type="InterPro" id="IPR000086">
    <property type="entry name" value="NUDIX_hydrolase_dom"/>
</dbReference>
<dbReference type="SUPFAM" id="SSF55811">
    <property type="entry name" value="Nudix"/>
    <property type="match status" value="1"/>
</dbReference>
<reference evidence="3 4" key="1">
    <citation type="journal article" date="2024" name="IMA Fungus">
        <title>Apiospora arundinis, a panoply of carbohydrate-active enzymes and secondary metabolites.</title>
        <authorList>
            <person name="Sorensen T."/>
            <person name="Petersen C."/>
            <person name="Muurmann A.T."/>
            <person name="Christiansen J.V."/>
            <person name="Brundto M.L."/>
            <person name="Overgaard C.K."/>
            <person name="Boysen A.T."/>
            <person name="Wollenberg R.D."/>
            <person name="Larsen T.O."/>
            <person name="Sorensen J.L."/>
            <person name="Nielsen K.L."/>
            <person name="Sondergaard T.E."/>
        </authorList>
    </citation>
    <scope>NUCLEOTIDE SEQUENCE [LARGE SCALE GENOMIC DNA]</scope>
    <source>
        <strain evidence="3 4">AAU 773</strain>
    </source>
</reference>
<dbReference type="Gene3D" id="3.90.79.10">
    <property type="entry name" value="Nucleoside Triphosphate Pyrophosphohydrolase"/>
    <property type="match status" value="1"/>
</dbReference>
<sequence>MSGQQGTTSSPNAVSLIVDSSLIAYQKWPATYKKVQELKGSTFIKHLVVSALVISYPSPSSSSSPQPPFPTTTTTPNSTTNTANIDGHGDDHPVPRVLLVQRALTDSCPGIWEAPGGTCDDKVDRTVVEAAARELAEETGLVARAALGCVGTEKVRGGWRTIVTFLMEIESPPQQQQQREQGSNAVATAVAAEEAVAEGPSPSLKSLNSAVILDPKEHGDFVWATEEEVRQDQAQGRHLKWRPGNGQKDRVLEGFRMAAEMRQKNWKP</sequence>
<feature type="domain" description="Nudix hydrolase" evidence="2">
    <location>
        <begin position="44"/>
        <end position="249"/>
    </location>
</feature>
<protein>
    <submittedName>
        <fullName evidence="3">NUDIX hydrolase domain-like protein</fullName>
    </submittedName>
</protein>
<comment type="caution">
    <text evidence="3">The sequence shown here is derived from an EMBL/GenBank/DDBJ whole genome shotgun (WGS) entry which is preliminary data.</text>
</comment>
<feature type="compositionally biased region" description="Low complexity" evidence="1">
    <location>
        <begin position="71"/>
        <end position="82"/>
    </location>
</feature>
<organism evidence="3 4">
    <name type="scientific">Apiospora arundinis</name>
    <dbReference type="NCBI Taxonomy" id="335852"/>
    <lineage>
        <taxon>Eukaryota</taxon>
        <taxon>Fungi</taxon>
        <taxon>Dikarya</taxon>
        <taxon>Ascomycota</taxon>
        <taxon>Pezizomycotina</taxon>
        <taxon>Sordariomycetes</taxon>
        <taxon>Xylariomycetidae</taxon>
        <taxon>Amphisphaeriales</taxon>
        <taxon>Apiosporaceae</taxon>
        <taxon>Apiospora</taxon>
    </lineage>
</organism>
<dbReference type="PROSITE" id="PS51462">
    <property type="entry name" value="NUDIX"/>
    <property type="match status" value="1"/>
</dbReference>
<proteinExistence type="predicted"/>
<dbReference type="EMBL" id="JAPCWZ010000003">
    <property type="protein sequence ID" value="KAK8873509.1"/>
    <property type="molecule type" value="Genomic_DNA"/>
</dbReference>
<feature type="region of interest" description="Disordered" evidence="1">
    <location>
        <begin position="59"/>
        <end position="90"/>
    </location>
</feature>
<dbReference type="PANTHER" id="PTHR43736">
    <property type="entry name" value="ADP-RIBOSE PYROPHOSPHATASE"/>
    <property type="match status" value="1"/>
</dbReference>
<evidence type="ECO:0000313" key="4">
    <source>
        <dbReference type="Proteomes" id="UP001390339"/>
    </source>
</evidence>
<evidence type="ECO:0000259" key="2">
    <source>
        <dbReference type="PROSITE" id="PS51462"/>
    </source>
</evidence>
<accession>A0ABR2J746</accession>
<dbReference type="InterPro" id="IPR015797">
    <property type="entry name" value="NUDIX_hydrolase-like_dom_sf"/>
</dbReference>
<dbReference type="Pfam" id="PF00293">
    <property type="entry name" value="NUDIX"/>
    <property type="match status" value="1"/>
</dbReference>